<dbReference type="InterPro" id="IPR046450">
    <property type="entry name" value="PA_dom_sf"/>
</dbReference>
<evidence type="ECO:0000256" key="5">
    <source>
        <dbReference type="SAM" id="MobiDB-lite"/>
    </source>
</evidence>
<accession>A0A8K0K9W3</accession>
<dbReference type="Proteomes" id="UP000792457">
    <property type="component" value="Unassembled WGS sequence"/>
</dbReference>
<comment type="caution">
    <text evidence="7">The sequence shown here is derived from an EMBL/GenBank/DDBJ whole genome shotgun (WGS) entry which is preliminary data.</text>
</comment>
<keyword evidence="8" id="KW-1185">Reference proteome</keyword>
<evidence type="ECO:0000256" key="4">
    <source>
        <dbReference type="ARBA" id="ARBA00023180"/>
    </source>
</evidence>
<evidence type="ECO:0000259" key="6">
    <source>
        <dbReference type="Pfam" id="PF02225"/>
    </source>
</evidence>
<evidence type="ECO:0000256" key="3">
    <source>
        <dbReference type="ARBA" id="ARBA00022729"/>
    </source>
</evidence>
<reference evidence="7" key="2">
    <citation type="submission" date="2017-10" db="EMBL/GenBank/DDBJ databases">
        <title>Ladona fulva Genome sequencing and assembly.</title>
        <authorList>
            <person name="Murali S."/>
            <person name="Richards S."/>
            <person name="Bandaranaike D."/>
            <person name="Bellair M."/>
            <person name="Blankenburg K."/>
            <person name="Chao H."/>
            <person name="Dinh H."/>
            <person name="Doddapaneni H."/>
            <person name="Dugan-Rocha S."/>
            <person name="Elkadiri S."/>
            <person name="Gnanaolivu R."/>
            <person name="Hernandez B."/>
            <person name="Skinner E."/>
            <person name="Javaid M."/>
            <person name="Lee S."/>
            <person name="Li M."/>
            <person name="Ming W."/>
            <person name="Munidasa M."/>
            <person name="Muniz J."/>
            <person name="Nguyen L."/>
            <person name="Hughes D."/>
            <person name="Osuji N."/>
            <person name="Pu L.-L."/>
            <person name="Puazo M."/>
            <person name="Qu C."/>
            <person name="Quiroz J."/>
            <person name="Raj R."/>
            <person name="Weissenberger G."/>
            <person name="Xin Y."/>
            <person name="Zou X."/>
            <person name="Han Y."/>
            <person name="Worley K."/>
            <person name="Muzny D."/>
            <person name="Gibbs R."/>
        </authorList>
    </citation>
    <scope>NUCLEOTIDE SEQUENCE</scope>
    <source>
        <strain evidence="7">Sampled in the wild</strain>
    </source>
</reference>
<dbReference type="PANTHER" id="PTHR22702:SF1">
    <property type="entry name" value="PROTEASE-ASSOCIATED DOMAIN-CONTAINING PROTEIN 1"/>
    <property type="match status" value="1"/>
</dbReference>
<evidence type="ECO:0000313" key="7">
    <source>
        <dbReference type="EMBL" id="KAG8231219.1"/>
    </source>
</evidence>
<dbReference type="Pfam" id="PF02225">
    <property type="entry name" value="PA"/>
    <property type="match status" value="1"/>
</dbReference>
<feature type="domain" description="PA" evidence="6">
    <location>
        <begin position="228"/>
        <end position="314"/>
    </location>
</feature>
<gene>
    <name evidence="7" type="ORF">J437_LFUL005893</name>
</gene>
<dbReference type="OrthoDB" id="206201at2759"/>
<evidence type="ECO:0000313" key="8">
    <source>
        <dbReference type="Proteomes" id="UP000792457"/>
    </source>
</evidence>
<name>A0A8K0K9W3_LADFU</name>
<dbReference type="PANTHER" id="PTHR22702">
    <property type="entry name" value="PROTEASE-ASSOCIATED DOMAIN-CONTAINING PROTEIN"/>
    <property type="match status" value="1"/>
</dbReference>
<keyword evidence="2" id="KW-0964">Secreted</keyword>
<proteinExistence type="predicted"/>
<feature type="compositionally biased region" description="Polar residues" evidence="5">
    <location>
        <begin position="129"/>
        <end position="146"/>
    </location>
</feature>
<feature type="region of interest" description="Disordered" evidence="5">
    <location>
        <begin position="94"/>
        <end position="114"/>
    </location>
</feature>
<evidence type="ECO:0000256" key="1">
    <source>
        <dbReference type="ARBA" id="ARBA00004613"/>
    </source>
</evidence>
<keyword evidence="4" id="KW-0325">Glycoprotein</keyword>
<dbReference type="Gene3D" id="3.50.30.30">
    <property type="match status" value="1"/>
</dbReference>
<organism evidence="7 8">
    <name type="scientific">Ladona fulva</name>
    <name type="common">Scarce chaser dragonfly</name>
    <name type="synonym">Libellula fulva</name>
    <dbReference type="NCBI Taxonomy" id="123851"/>
    <lineage>
        <taxon>Eukaryota</taxon>
        <taxon>Metazoa</taxon>
        <taxon>Ecdysozoa</taxon>
        <taxon>Arthropoda</taxon>
        <taxon>Hexapoda</taxon>
        <taxon>Insecta</taxon>
        <taxon>Pterygota</taxon>
        <taxon>Palaeoptera</taxon>
        <taxon>Odonata</taxon>
        <taxon>Epiprocta</taxon>
        <taxon>Anisoptera</taxon>
        <taxon>Libelluloidea</taxon>
        <taxon>Libellulidae</taxon>
        <taxon>Ladona</taxon>
    </lineage>
</organism>
<reference evidence="7" key="1">
    <citation type="submission" date="2013-04" db="EMBL/GenBank/DDBJ databases">
        <authorList>
            <person name="Qu J."/>
            <person name="Murali S.C."/>
            <person name="Bandaranaike D."/>
            <person name="Bellair M."/>
            <person name="Blankenburg K."/>
            <person name="Chao H."/>
            <person name="Dinh H."/>
            <person name="Doddapaneni H."/>
            <person name="Downs B."/>
            <person name="Dugan-Rocha S."/>
            <person name="Elkadiri S."/>
            <person name="Gnanaolivu R.D."/>
            <person name="Hernandez B."/>
            <person name="Javaid M."/>
            <person name="Jayaseelan J.C."/>
            <person name="Lee S."/>
            <person name="Li M."/>
            <person name="Ming W."/>
            <person name="Munidasa M."/>
            <person name="Muniz J."/>
            <person name="Nguyen L."/>
            <person name="Ongeri F."/>
            <person name="Osuji N."/>
            <person name="Pu L.-L."/>
            <person name="Puazo M."/>
            <person name="Qu C."/>
            <person name="Quiroz J."/>
            <person name="Raj R."/>
            <person name="Weissenberger G."/>
            <person name="Xin Y."/>
            <person name="Zou X."/>
            <person name="Han Y."/>
            <person name="Richards S."/>
            <person name="Worley K."/>
            <person name="Muzny D."/>
            <person name="Gibbs R."/>
        </authorList>
    </citation>
    <scope>NUCLEOTIDE SEQUENCE</scope>
    <source>
        <strain evidence="7">Sampled in the wild</strain>
    </source>
</reference>
<keyword evidence="3" id="KW-0732">Signal</keyword>
<dbReference type="GO" id="GO:0005576">
    <property type="term" value="C:extracellular region"/>
    <property type="evidence" value="ECO:0007669"/>
    <property type="project" value="UniProtKB-SubCell"/>
</dbReference>
<dbReference type="AlphaFoldDB" id="A0A8K0K9W3"/>
<comment type="subcellular location">
    <subcellularLocation>
        <location evidence="1">Secreted</location>
    </subcellularLocation>
</comment>
<evidence type="ECO:0000256" key="2">
    <source>
        <dbReference type="ARBA" id="ARBA00022525"/>
    </source>
</evidence>
<feature type="region of interest" description="Disordered" evidence="5">
    <location>
        <begin position="127"/>
        <end position="146"/>
    </location>
</feature>
<dbReference type="EMBL" id="KZ308544">
    <property type="protein sequence ID" value="KAG8231219.1"/>
    <property type="molecule type" value="Genomic_DNA"/>
</dbReference>
<sequence>MLSIKFPKLAVANVKKHVDNKFVAFLMLRNLKPEYKWLRQLIEKSVKREEELTLDLVSNALIQEGQKEAVEEGDATESSKVFLSGGNQRRNFCCRDGGREQSTRRLPNNRPGAAPPNMMATHIIEQHQQKMPQSEQNTGQGGQQFSRNTLSSDVVVITAKRLGTKPLTYIDCVATNLHTFDGVSTADIIGSDIYFEIIEPEEISYTYRIRPAKDFGIPFNSSFCFNKVPLVLVDPPNGCAWPYNADEIQGNVALIERGECSFLSKTIQAEAVGARAVIISDQDTENDEFYIEMMDDNSHREVNIPAGFLLGKNGYIIRKTLERLNRNYAVINMPLNLSFVPLHKMNQPPWLGW</sequence>
<dbReference type="InterPro" id="IPR003137">
    <property type="entry name" value="PA_domain"/>
</dbReference>
<dbReference type="SUPFAM" id="SSF52025">
    <property type="entry name" value="PA domain"/>
    <property type="match status" value="1"/>
</dbReference>
<dbReference type="FunFam" id="3.50.30.30:FF:000017">
    <property type="entry name" value="Protease-associated domain-containing protein 1"/>
    <property type="match status" value="1"/>
</dbReference>
<protein>
    <recommendedName>
        <fullName evidence="6">PA domain-containing protein</fullName>
    </recommendedName>
</protein>